<sequence>ISIDLLPLELLNHIFSYLDTESPSGSRLHDQPNANMFASPDEQTLKNVSLVNKRWRATSMPILFRHILWNISRLEPLFTAPIKNIPLLRFLWNNGLTRYVDTLTIGARNRYAMSIHSNYSCANVTIDRGFFGNYATNYNEVWAMLFGLMDPRTFTILAAPHILTRTISRMLFLGDAWSFNWGLLHMLSISRETRFRLAATSLEPEPPKTYDPSHWVPVCKCYSTSQTPCRLFTIRPWTSLLLNEKCCTHVYSS</sequence>
<feature type="non-terminal residue" evidence="2">
    <location>
        <position position="1"/>
    </location>
</feature>
<name>A0AAE0JY12_9PEZI</name>
<feature type="non-terminal residue" evidence="2">
    <location>
        <position position="253"/>
    </location>
</feature>
<dbReference type="Gene3D" id="1.20.1280.50">
    <property type="match status" value="1"/>
</dbReference>
<dbReference type="EMBL" id="JAULSW010000012">
    <property type="protein sequence ID" value="KAK3366443.1"/>
    <property type="molecule type" value="Genomic_DNA"/>
</dbReference>
<evidence type="ECO:0000313" key="2">
    <source>
        <dbReference type="EMBL" id="KAK3366443.1"/>
    </source>
</evidence>
<protein>
    <recommendedName>
        <fullName evidence="1">F-box domain-containing protein</fullName>
    </recommendedName>
</protein>
<dbReference type="InterPro" id="IPR001810">
    <property type="entry name" value="F-box_dom"/>
</dbReference>
<comment type="caution">
    <text evidence="2">The sequence shown here is derived from an EMBL/GenBank/DDBJ whole genome shotgun (WGS) entry which is preliminary data.</text>
</comment>
<keyword evidence="3" id="KW-1185">Reference proteome</keyword>
<dbReference type="AlphaFoldDB" id="A0AAE0JY12"/>
<gene>
    <name evidence="2" type="ORF">B0H63DRAFT_370929</name>
</gene>
<proteinExistence type="predicted"/>
<accession>A0AAE0JY12</accession>
<evidence type="ECO:0000313" key="3">
    <source>
        <dbReference type="Proteomes" id="UP001285441"/>
    </source>
</evidence>
<dbReference type="Proteomes" id="UP001285441">
    <property type="component" value="Unassembled WGS sequence"/>
</dbReference>
<evidence type="ECO:0000259" key="1">
    <source>
        <dbReference type="Pfam" id="PF12937"/>
    </source>
</evidence>
<feature type="domain" description="F-box" evidence="1">
    <location>
        <begin position="3"/>
        <end position="67"/>
    </location>
</feature>
<dbReference type="CDD" id="cd09917">
    <property type="entry name" value="F-box_SF"/>
    <property type="match status" value="1"/>
</dbReference>
<organism evidence="2 3">
    <name type="scientific">Podospora didyma</name>
    <dbReference type="NCBI Taxonomy" id="330526"/>
    <lineage>
        <taxon>Eukaryota</taxon>
        <taxon>Fungi</taxon>
        <taxon>Dikarya</taxon>
        <taxon>Ascomycota</taxon>
        <taxon>Pezizomycotina</taxon>
        <taxon>Sordariomycetes</taxon>
        <taxon>Sordariomycetidae</taxon>
        <taxon>Sordariales</taxon>
        <taxon>Podosporaceae</taxon>
        <taxon>Podospora</taxon>
    </lineage>
</organism>
<dbReference type="Pfam" id="PF12937">
    <property type="entry name" value="F-box-like"/>
    <property type="match status" value="1"/>
</dbReference>
<reference evidence="2" key="1">
    <citation type="journal article" date="2023" name="Mol. Phylogenet. Evol.">
        <title>Genome-scale phylogeny and comparative genomics of the fungal order Sordariales.</title>
        <authorList>
            <person name="Hensen N."/>
            <person name="Bonometti L."/>
            <person name="Westerberg I."/>
            <person name="Brannstrom I.O."/>
            <person name="Guillou S."/>
            <person name="Cros-Aarteil S."/>
            <person name="Calhoun S."/>
            <person name="Haridas S."/>
            <person name="Kuo A."/>
            <person name="Mondo S."/>
            <person name="Pangilinan J."/>
            <person name="Riley R."/>
            <person name="LaButti K."/>
            <person name="Andreopoulos B."/>
            <person name="Lipzen A."/>
            <person name="Chen C."/>
            <person name="Yan M."/>
            <person name="Daum C."/>
            <person name="Ng V."/>
            <person name="Clum A."/>
            <person name="Steindorff A."/>
            <person name="Ohm R.A."/>
            <person name="Martin F."/>
            <person name="Silar P."/>
            <person name="Natvig D.O."/>
            <person name="Lalanne C."/>
            <person name="Gautier V."/>
            <person name="Ament-Velasquez S.L."/>
            <person name="Kruys A."/>
            <person name="Hutchinson M.I."/>
            <person name="Powell A.J."/>
            <person name="Barry K."/>
            <person name="Miller A.N."/>
            <person name="Grigoriev I.V."/>
            <person name="Debuchy R."/>
            <person name="Gladieux P."/>
            <person name="Hiltunen Thoren M."/>
            <person name="Johannesson H."/>
        </authorList>
    </citation>
    <scope>NUCLEOTIDE SEQUENCE</scope>
    <source>
        <strain evidence="2">CBS 232.78</strain>
    </source>
</reference>
<reference evidence="2" key="2">
    <citation type="submission" date="2023-06" db="EMBL/GenBank/DDBJ databases">
        <authorList>
            <consortium name="Lawrence Berkeley National Laboratory"/>
            <person name="Haridas S."/>
            <person name="Hensen N."/>
            <person name="Bonometti L."/>
            <person name="Westerberg I."/>
            <person name="Brannstrom I.O."/>
            <person name="Guillou S."/>
            <person name="Cros-Aarteil S."/>
            <person name="Calhoun S."/>
            <person name="Kuo A."/>
            <person name="Mondo S."/>
            <person name="Pangilinan J."/>
            <person name="Riley R."/>
            <person name="LaButti K."/>
            <person name="Andreopoulos B."/>
            <person name="Lipzen A."/>
            <person name="Chen C."/>
            <person name="Yanf M."/>
            <person name="Daum C."/>
            <person name="Ng V."/>
            <person name="Clum A."/>
            <person name="Steindorff A."/>
            <person name="Ohm R."/>
            <person name="Martin F."/>
            <person name="Silar P."/>
            <person name="Natvig D."/>
            <person name="Lalanne C."/>
            <person name="Gautier V."/>
            <person name="Ament-velasquez S.L."/>
            <person name="Kruys A."/>
            <person name="Hutchinson M.I."/>
            <person name="Powell A.J."/>
            <person name="Barry K."/>
            <person name="Miller A.N."/>
            <person name="Grigoriev I.V."/>
            <person name="Debuchy R."/>
            <person name="Gladieux P."/>
            <person name="Thoren M.H."/>
            <person name="Johannesson H."/>
        </authorList>
    </citation>
    <scope>NUCLEOTIDE SEQUENCE</scope>
    <source>
        <strain evidence="2">CBS 232.78</strain>
    </source>
</reference>